<name>A0ABM0JD09_APLCA</name>
<feature type="domain" description="FAD/NAD(P)-binding" evidence="7">
    <location>
        <begin position="5"/>
        <end position="193"/>
    </location>
</feature>
<dbReference type="InterPro" id="IPR036188">
    <property type="entry name" value="FAD/NAD-bd_sf"/>
</dbReference>
<keyword evidence="6" id="KW-0560">Oxidoreductase</keyword>
<reference evidence="10 11" key="1">
    <citation type="submission" date="2025-05" db="UniProtKB">
        <authorList>
            <consortium name="RefSeq"/>
        </authorList>
    </citation>
    <scope>IDENTIFICATION</scope>
</reference>
<comment type="cofactor">
    <cofactor evidence="1">
        <name>FAD</name>
        <dbReference type="ChEBI" id="CHEBI:57692"/>
    </cofactor>
</comment>
<evidence type="ECO:0000256" key="4">
    <source>
        <dbReference type="ARBA" id="ARBA00022630"/>
    </source>
</evidence>
<dbReference type="RefSeq" id="XP_005090886.1">
    <property type="nucleotide sequence ID" value="XM_005090829.3"/>
</dbReference>
<dbReference type="GeneID" id="101862472"/>
<organism evidence="9 11">
    <name type="scientific">Aplysia californica</name>
    <name type="common">California sea hare</name>
    <dbReference type="NCBI Taxonomy" id="6500"/>
    <lineage>
        <taxon>Eukaryota</taxon>
        <taxon>Metazoa</taxon>
        <taxon>Spiralia</taxon>
        <taxon>Lophotrochozoa</taxon>
        <taxon>Mollusca</taxon>
        <taxon>Gastropoda</taxon>
        <taxon>Heterobranchia</taxon>
        <taxon>Euthyneura</taxon>
        <taxon>Tectipleura</taxon>
        <taxon>Aplysiida</taxon>
        <taxon>Aplysioidea</taxon>
        <taxon>Aplysiidae</taxon>
        <taxon>Aplysia</taxon>
    </lineage>
</organism>
<protein>
    <recommendedName>
        <fullName evidence="3">Pyridine nucleotide-disulfide oxidoreductase domain-containing protein 1</fullName>
    </recommendedName>
</protein>
<keyword evidence="4" id="KW-0285">Flavoprotein</keyword>
<evidence type="ECO:0000313" key="10">
    <source>
        <dbReference type="RefSeq" id="XP_005090885.1"/>
    </source>
</evidence>
<gene>
    <name evidence="10 11" type="primary">LOC101862472</name>
</gene>
<dbReference type="PRINTS" id="PR00368">
    <property type="entry name" value="FADPNR"/>
</dbReference>
<evidence type="ECO:0000256" key="6">
    <source>
        <dbReference type="ARBA" id="ARBA00023002"/>
    </source>
</evidence>
<dbReference type="Gene3D" id="3.30.390.30">
    <property type="match status" value="1"/>
</dbReference>
<dbReference type="InterPro" id="IPR050260">
    <property type="entry name" value="FAD-bd_OxRdtase"/>
</dbReference>
<keyword evidence="5" id="KW-0274">FAD</keyword>
<sequence length="488" mass="53605">MTSGQYIVIGGGIAGVSCVEALSYLDKDAKITLISASPLIKTVTNYVQLTQVAETFDVEEKPLSHAEENRDNVTVMQAVVESLNTQDKTLVTSDGQTVSYDKLCVCTGGKPKVIASDSPVVVGIRDTESVKDFQVKMKTARRIVIIGNGGIATELVYELEGCEVIWAIKDKSIAHTFVDAGAGEFFMEHLNKEKDKSPDGPSKRLKYTTQESQISNAGVMGGALGPDWATNVDMHGSQNISHRVHVEHQVEVRQILSQDDLDRLQASGEKQSLSPEGWTDHPSWPAYVELTNGKIYGCDLVVSATGVVPFTDTVLPGNHFELASDGGLRVNDKMETSQPHVFAAGDVCTACWEHSPHWLQMRLWTQARQMGCYAAKCMVASHSGEDVVMDFCFELFAHVTTFFRFKVVLLGKFNAQGLGDDFEILLRVSKGEEYVKAILQNGRLMGAILIGETDLEETFENLILNAIDLTPFKDNLLEPGIDIEDFFD</sequence>
<accession>A0ABM0JD09</accession>
<dbReference type="PANTHER" id="PTHR43429">
    <property type="entry name" value="PYRIDINE NUCLEOTIDE-DISULFIDE OXIDOREDUCTASE DOMAIN-CONTAINING"/>
    <property type="match status" value="1"/>
</dbReference>
<dbReference type="InterPro" id="IPR041575">
    <property type="entry name" value="Rubredoxin_C"/>
</dbReference>
<dbReference type="Proteomes" id="UP000694888">
    <property type="component" value="Unplaced"/>
</dbReference>
<dbReference type="Pfam" id="PF07992">
    <property type="entry name" value="Pyr_redox_2"/>
    <property type="match status" value="2"/>
</dbReference>
<dbReference type="PANTHER" id="PTHR43429:SF2">
    <property type="entry name" value="PYRIDINE NUCLEOTIDE-DISULFIDE OXIDOREDUCTASE DOMAIN-CONTAINING PROTEIN 1"/>
    <property type="match status" value="1"/>
</dbReference>
<proteinExistence type="inferred from homology"/>
<evidence type="ECO:0000256" key="5">
    <source>
        <dbReference type="ARBA" id="ARBA00022827"/>
    </source>
</evidence>
<keyword evidence="9" id="KW-1185">Reference proteome</keyword>
<dbReference type="InterPro" id="IPR023753">
    <property type="entry name" value="FAD/NAD-binding_dom"/>
</dbReference>
<evidence type="ECO:0000256" key="2">
    <source>
        <dbReference type="ARBA" id="ARBA00008147"/>
    </source>
</evidence>
<feature type="domain" description="NADH-rubredoxin oxidoreductase C-terminal" evidence="8">
    <location>
        <begin position="422"/>
        <end position="465"/>
    </location>
</feature>
<evidence type="ECO:0000256" key="1">
    <source>
        <dbReference type="ARBA" id="ARBA00001974"/>
    </source>
</evidence>
<dbReference type="Gene3D" id="3.50.50.60">
    <property type="entry name" value="FAD/NAD(P)-binding domain"/>
    <property type="match status" value="3"/>
</dbReference>
<dbReference type="Pfam" id="PF18267">
    <property type="entry name" value="Rubredoxin_C"/>
    <property type="match status" value="1"/>
</dbReference>
<evidence type="ECO:0000259" key="7">
    <source>
        <dbReference type="Pfam" id="PF07992"/>
    </source>
</evidence>
<evidence type="ECO:0000259" key="8">
    <source>
        <dbReference type="Pfam" id="PF18267"/>
    </source>
</evidence>
<comment type="similarity">
    <text evidence="2">Belongs to the class-I pyridine nucleotide-disulfide oxidoreductase family. PYROXD1 subfamily.</text>
</comment>
<evidence type="ECO:0000313" key="11">
    <source>
        <dbReference type="RefSeq" id="XP_005090886.1"/>
    </source>
</evidence>
<dbReference type="SUPFAM" id="SSF51905">
    <property type="entry name" value="FAD/NAD(P)-binding domain"/>
    <property type="match status" value="2"/>
</dbReference>
<feature type="domain" description="FAD/NAD(P)-binding" evidence="7">
    <location>
        <begin position="288"/>
        <end position="371"/>
    </location>
</feature>
<evidence type="ECO:0000256" key="3">
    <source>
        <dbReference type="ARBA" id="ARBA00018240"/>
    </source>
</evidence>
<evidence type="ECO:0000313" key="9">
    <source>
        <dbReference type="Proteomes" id="UP000694888"/>
    </source>
</evidence>
<dbReference type="InterPro" id="IPR016156">
    <property type="entry name" value="FAD/NAD-linked_Rdtase_dimer_sf"/>
</dbReference>
<dbReference type="RefSeq" id="XP_005090885.1">
    <property type="nucleotide sequence ID" value="XM_005090828.3"/>
</dbReference>